<comment type="caution">
    <text evidence="1">The sequence shown here is derived from an EMBL/GenBank/DDBJ whole genome shotgun (WGS) entry which is preliminary data.</text>
</comment>
<keyword evidence="2" id="KW-1185">Reference proteome</keyword>
<reference evidence="1 2" key="1">
    <citation type="journal article" date="2024" name="J Genomics">
        <title>Draft genome sequencing and assembly of Favolaschia claudopus CIRM-BRFM 2984 isolated from oak limbs.</title>
        <authorList>
            <person name="Navarro D."/>
            <person name="Drula E."/>
            <person name="Chaduli D."/>
            <person name="Cazenave R."/>
            <person name="Ahrendt S."/>
            <person name="Wang J."/>
            <person name="Lipzen A."/>
            <person name="Daum C."/>
            <person name="Barry K."/>
            <person name="Grigoriev I.V."/>
            <person name="Favel A."/>
            <person name="Rosso M.N."/>
            <person name="Martin F."/>
        </authorList>
    </citation>
    <scope>NUCLEOTIDE SEQUENCE [LARGE SCALE GENOMIC DNA]</scope>
    <source>
        <strain evidence="1 2">CIRM-BRFM 2984</strain>
    </source>
</reference>
<dbReference type="Gene3D" id="3.80.10.10">
    <property type="entry name" value="Ribonuclease Inhibitor"/>
    <property type="match status" value="1"/>
</dbReference>
<evidence type="ECO:0000313" key="2">
    <source>
        <dbReference type="Proteomes" id="UP001362999"/>
    </source>
</evidence>
<dbReference type="AlphaFoldDB" id="A0AAW0DKF2"/>
<evidence type="ECO:0000313" key="1">
    <source>
        <dbReference type="EMBL" id="KAK7052183.1"/>
    </source>
</evidence>
<gene>
    <name evidence="1" type="ORF">R3P38DRAFT_1638258</name>
</gene>
<name>A0AAW0DKF2_9AGAR</name>
<dbReference type="EMBL" id="JAWWNJ010000007">
    <property type="protein sequence ID" value="KAK7052183.1"/>
    <property type="molecule type" value="Genomic_DNA"/>
</dbReference>
<dbReference type="InterPro" id="IPR032675">
    <property type="entry name" value="LRR_dom_sf"/>
</dbReference>
<sequence>MKSDPAFPAELEREIFETTAVLYPSTIPALLLVARRIFVWIEPLLYRVIRTDVEEIDFALQHARETKPASFFHRSVRHLYIGSRGFTGPSLLPVCPDILSLAYISPRGQPALLEAVQGFRNIRRWSGSLVDLFDGSDAVSLNLPVFETVTHLDVFDDIDVFNQYTIQLCASLTALPALTHLCLNKKVPSQIIRSLLSDCSRLQVFVIMWSSRVLAEAMVERHRKAGLEDPRFVVAVCDDYWADWEVGARGGVDFWAAAEAFVARKRSREIEGSRYLLEDW</sequence>
<organism evidence="1 2">
    <name type="scientific">Favolaschia claudopus</name>
    <dbReference type="NCBI Taxonomy" id="2862362"/>
    <lineage>
        <taxon>Eukaryota</taxon>
        <taxon>Fungi</taxon>
        <taxon>Dikarya</taxon>
        <taxon>Basidiomycota</taxon>
        <taxon>Agaricomycotina</taxon>
        <taxon>Agaricomycetes</taxon>
        <taxon>Agaricomycetidae</taxon>
        <taxon>Agaricales</taxon>
        <taxon>Marasmiineae</taxon>
        <taxon>Mycenaceae</taxon>
        <taxon>Favolaschia</taxon>
    </lineage>
</organism>
<dbReference type="Proteomes" id="UP001362999">
    <property type="component" value="Unassembled WGS sequence"/>
</dbReference>
<protein>
    <submittedName>
        <fullName evidence="1">Uncharacterized protein</fullName>
    </submittedName>
</protein>
<accession>A0AAW0DKF2</accession>
<proteinExistence type="predicted"/>